<evidence type="ECO:0000256" key="3">
    <source>
        <dbReference type="PROSITE-ProRule" id="PRU00555"/>
    </source>
</evidence>
<keyword evidence="1 3" id="KW-0378">Hydrolase</keyword>
<sequence length="206" mass="23299">MPQKLTLTKISWVPTIAIIGSGGGMRAVVGMCGAMTALQNEGILDYTMYTAGLSGSAWYLMTLYADDETLDATLAHRSIRKRLVSFRLRDILKLRHDIFKRDAGFLPTYKLQGWREFFNLTRRFGDTIGNLLLPEKSYNKWSEQTTKLKDGNVPLPLLAALHVRGDKTITAYNEWIELSPYEVFIPKYGAAIDMKDFGDEFYGVSL</sequence>
<dbReference type="InterPro" id="IPR002642">
    <property type="entry name" value="LysoPLipase_cat_dom"/>
</dbReference>
<feature type="domain" description="PLA2c" evidence="4">
    <location>
        <begin position="1"/>
        <end position="206"/>
    </location>
</feature>
<dbReference type="GO" id="GO:0005829">
    <property type="term" value="C:cytosol"/>
    <property type="evidence" value="ECO:0007669"/>
    <property type="project" value="TreeGrafter"/>
</dbReference>
<dbReference type="InterPro" id="IPR016035">
    <property type="entry name" value="Acyl_Trfase/lysoPLipase"/>
</dbReference>
<dbReference type="GO" id="GO:0005509">
    <property type="term" value="F:calcium ion binding"/>
    <property type="evidence" value="ECO:0007669"/>
    <property type="project" value="TreeGrafter"/>
</dbReference>
<dbReference type="SUPFAM" id="SSF52151">
    <property type="entry name" value="FabD/lysophospholipase-like"/>
    <property type="match status" value="1"/>
</dbReference>
<dbReference type="Gene3D" id="3.40.1090.10">
    <property type="entry name" value="Cytosolic phospholipase A2 catalytic domain"/>
    <property type="match status" value="1"/>
</dbReference>
<dbReference type="PROSITE" id="PS51210">
    <property type="entry name" value="PLA2C"/>
    <property type="match status" value="1"/>
</dbReference>
<dbReference type="PANTHER" id="PTHR10728">
    <property type="entry name" value="CYTOSOLIC PHOSPHOLIPASE A2"/>
    <property type="match status" value="1"/>
</dbReference>
<evidence type="ECO:0000313" key="5">
    <source>
        <dbReference type="EMBL" id="CAG2239914.1"/>
    </source>
</evidence>
<evidence type="ECO:0000256" key="1">
    <source>
        <dbReference type="ARBA" id="ARBA00022801"/>
    </source>
</evidence>
<proteinExistence type="predicted"/>
<reference evidence="5" key="1">
    <citation type="submission" date="2021-03" db="EMBL/GenBank/DDBJ databases">
        <authorList>
            <person name="Bekaert M."/>
        </authorList>
    </citation>
    <scope>NUCLEOTIDE SEQUENCE</scope>
</reference>
<evidence type="ECO:0000259" key="4">
    <source>
        <dbReference type="PROSITE" id="PS51210"/>
    </source>
</evidence>
<name>A0A8S3U8V8_MYTED</name>
<gene>
    <name evidence="5" type="ORF">MEDL_52258</name>
</gene>
<dbReference type="Proteomes" id="UP000683360">
    <property type="component" value="Unassembled WGS sequence"/>
</dbReference>
<evidence type="ECO:0000256" key="2">
    <source>
        <dbReference type="ARBA" id="ARBA00023098"/>
    </source>
</evidence>
<dbReference type="EMBL" id="CAJPWZ010002541">
    <property type="protein sequence ID" value="CAG2239914.1"/>
    <property type="molecule type" value="Genomic_DNA"/>
</dbReference>
<comment type="caution">
    <text evidence="5">The sequence shown here is derived from an EMBL/GenBank/DDBJ whole genome shotgun (WGS) entry which is preliminary data.</text>
</comment>
<dbReference type="OrthoDB" id="419768at2759"/>
<dbReference type="GO" id="GO:0047498">
    <property type="term" value="F:calcium-dependent phospholipase A2 activity"/>
    <property type="evidence" value="ECO:0007669"/>
    <property type="project" value="TreeGrafter"/>
</dbReference>
<keyword evidence="3" id="KW-0442">Lipid degradation</keyword>
<evidence type="ECO:0000313" key="6">
    <source>
        <dbReference type="Proteomes" id="UP000683360"/>
    </source>
</evidence>
<keyword evidence="6" id="KW-1185">Reference proteome</keyword>
<accession>A0A8S3U8V8</accession>
<dbReference type="GO" id="GO:0005544">
    <property type="term" value="F:calcium-dependent phospholipid binding"/>
    <property type="evidence" value="ECO:0007669"/>
    <property type="project" value="TreeGrafter"/>
</dbReference>
<dbReference type="EC" id="3.1.1.4" evidence="5"/>
<protein>
    <submittedName>
        <fullName evidence="5">PLA2G4</fullName>
        <ecNumber evidence="5">3.1.1.4</ecNumber>
    </submittedName>
</protein>
<dbReference type="Pfam" id="PF01735">
    <property type="entry name" value="PLA2_B"/>
    <property type="match status" value="1"/>
</dbReference>
<keyword evidence="2 3" id="KW-0443">Lipid metabolism</keyword>
<dbReference type="GO" id="GO:0046475">
    <property type="term" value="P:glycerophospholipid catabolic process"/>
    <property type="evidence" value="ECO:0007669"/>
    <property type="project" value="TreeGrafter"/>
</dbReference>
<dbReference type="AlphaFoldDB" id="A0A8S3U8V8"/>
<organism evidence="5 6">
    <name type="scientific">Mytilus edulis</name>
    <name type="common">Blue mussel</name>
    <dbReference type="NCBI Taxonomy" id="6550"/>
    <lineage>
        <taxon>Eukaryota</taxon>
        <taxon>Metazoa</taxon>
        <taxon>Spiralia</taxon>
        <taxon>Lophotrochozoa</taxon>
        <taxon>Mollusca</taxon>
        <taxon>Bivalvia</taxon>
        <taxon>Autobranchia</taxon>
        <taxon>Pteriomorphia</taxon>
        <taxon>Mytilida</taxon>
        <taxon>Mytiloidea</taxon>
        <taxon>Mytilidae</taxon>
        <taxon>Mytilinae</taxon>
        <taxon>Mytilus</taxon>
    </lineage>
</organism>
<dbReference type="PANTHER" id="PTHR10728:SF40">
    <property type="entry name" value="PATATIN FAMILY PROTEIN"/>
    <property type="match status" value="1"/>
</dbReference>